<reference evidence="2" key="2">
    <citation type="submission" date="2020-06" db="EMBL/GenBank/DDBJ databases">
        <title>Helianthus annuus Genome sequencing and assembly Release 2.</title>
        <authorList>
            <person name="Gouzy J."/>
            <person name="Langlade N."/>
            <person name="Munos S."/>
        </authorList>
    </citation>
    <scope>NUCLEOTIDE SEQUENCE</scope>
    <source>
        <tissue evidence="2">Leaves</tissue>
    </source>
</reference>
<dbReference type="Gramene" id="mRNA:HanXRQr2_Chr14g0649321">
    <property type="protein sequence ID" value="mRNA:HanXRQr2_Chr14g0649321"/>
    <property type="gene ID" value="HanXRQr2_Chr14g0649321"/>
</dbReference>
<evidence type="ECO:0000313" key="2">
    <source>
        <dbReference type="EMBL" id="KAF5769526.1"/>
    </source>
</evidence>
<comment type="caution">
    <text evidence="2">The sequence shown here is derived from an EMBL/GenBank/DDBJ whole genome shotgun (WGS) entry which is preliminary data.</text>
</comment>
<evidence type="ECO:0000313" key="3">
    <source>
        <dbReference type="Proteomes" id="UP000215914"/>
    </source>
</evidence>
<keyword evidence="3" id="KW-1185">Reference proteome</keyword>
<protein>
    <submittedName>
        <fullName evidence="2">Uncharacterized protein</fullName>
    </submittedName>
</protein>
<proteinExistence type="predicted"/>
<feature type="region of interest" description="Disordered" evidence="1">
    <location>
        <begin position="1"/>
        <end position="21"/>
    </location>
</feature>
<dbReference type="Proteomes" id="UP000215914">
    <property type="component" value="Unassembled WGS sequence"/>
</dbReference>
<organism evidence="2 3">
    <name type="scientific">Helianthus annuus</name>
    <name type="common">Common sunflower</name>
    <dbReference type="NCBI Taxonomy" id="4232"/>
    <lineage>
        <taxon>Eukaryota</taxon>
        <taxon>Viridiplantae</taxon>
        <taxon>Streptophyta</taxon>
        <taxon>Embryophyta</taxon>
        <taxon>Tracheophyta</taxon>
        <taxon>Spermatophyta</taxon>
        <taxon>Magnoliopsida</taxon>
        <taxon>eudicotyledons</taxon>
        <taxon>Gunneridae</taxon>
        <taxon>Pentapetalae</taxon>
        <taxon>asterids</taxon>
        <taxon>campanulids</taxon>
        <taxon>Asterales</taxon>
        <taxon>Asteraceae</taxon>
        <taxon>Asteroideae</taxon>
        <taxon>Heliantheae alliance</taxon>
        <taxon>Heliantheae</taxon>
        <taxon>Helianthus</taxon>
    </lineage>
</organism>
<accession>A0A9K3H827</accession>
<dbReference type="EMBL" id="MNCJ02000329">
    <property type="protein sequence ID" value="KAF5769526.1"/>
    <property type="molecule type" value="Genomic_DNA"/>
</dbReference>
<gene>
    <name evidence="2" type="ORF">HanXRQr2_Chr14g0649321</name>
</gene>
<reference evidence="2" key="1">
    <citation type="journal article" date="2017" name="Nature">
        <title>The sunflower genome provides insights into oil metabolism, flowering and Asterid evolution.</title>
        <authorList>
            <person name="Badouin H."/>
            <person name="Gouzy J."/>
            <person name="Grassa C.J."/>
            <person name="Murat F."/>
            <person name="Staton S.E."/>
            <person name="Cottret L."/>
            <person name="Lelandais-Briere C."/>
            <person name="Owens G.L."/>
            <person name="Carrere S."/>
            <person name="Mayjonade B."/>
            <person name="Legrand L."/>
            <person name="Gill N."/>
            <person name="Kane N.C."/>
            <person name="Bowers J.E."/>
            <person name="Hubner S."/>
            <person name="Bellec A."/>
            <person name="Berard A."/>
            <person name="Berges H."/>
            <person name="Blanchet N."/>
            <person name="Boniface M.C."/>
            <person name="Brunel D."/>
            <person name="Catrice O."/>
            <person name="Chaidir N."/>
            <person name="Claudel C."/>
            <person name="Donnadieu C."/>
            <person name="Faraut T."/>
            <person name="Fievet G."/>
            <person name="Helmstetter N."/>
            <person name="King M."/>
            <person name="Knapp S.J."/>
            <person name="Lai Z."/>
            <person name="Le Paslier M.C."/>
            <person name="Lippi Y."/>
            <person name="Lorenzon L."/>
            <person name="Mandel J.R."/>
            <person name="Marage G."/>
            <person name="Marchand G."/>
            <person name="Marquand E."/>
            <person name="Bret-Mestries E."/>
            <person name="Morien E."/>
            <person name="Nambeesan S."/>
            <person name="Nguyen T."/>
            <person name="Pegot-Espagnet P."/>
            <person name="Pouilly N."/>
            <person name="Raftis F."/>
            <person name="Sallet E."/>
            <person name="Schiex T."/>
            <person name="Thomas J."/>
            <person name="Vandecasteele C."/>
            <person name="Vares D."/>
            <person name="Vear F."/>
            <person name="Vautrin S."/>
            <person name="Crespi M."/>
            <person name="Mangin B."/>
            <person name="Burke J.M."/>
            <person name="Salse J."/>
            <person name="Munos S."/>
            <person name="Vincourt P."/>
            <person name="Rieseberg L.H."/>
            <person name="Langlade N.B."/>
        </authorList>
    </citation>
    <scope>NUCLEOTIDE SEQUENCE</scope>
    <source>
        <tissue evidence="2">Leaves</tissue>
    </source>
</reference>
<sequence length="47" mass="5163">MKDTNDQAGVSANLAIPQSPERVGEDDVLVTSIDLQERHLRIQGFVV</sequence>
<evidence type="ECO:0000256" key="1">
    <source>
        <dbReference type="SAM" id="MobiDB-lite"/>
    </source>
</evidence>
<dbReference type="AlphaFoldDB" id="A0A9K3H827"/>
<feature type="compositionally biased region" description="Polar residues" evidence="1">
    <location>
        <begin position="1"/>
        <end position="10"/>
    </location>
</feature>
<name>A0A9K3H827_HELAN</name>